<dbReference type="PANTHER" id="PTHR31001">
    <property type="entry name" value="UNCHARACTERIZED TRANSCRIPTIONAL REGULATORY PROTEIN"/>
    <property type="match status" value="1"/>
</dbReference>
<organism evidence="7 8">
    <name type="scientific">Ramalina farinacea</name>
    <dbReference type="NCBI Taxonomy" id="258253"/>
    <lineage>
        <taxon>Eukaryota</taxon>
        <taxon>Fungi</taxon>
        <taxon>Dikarya</taxon>
        <taxon>Ascomycota</taxon>
        <taxon>Pezizomycotina</taxon>
        <taxon>Lecanoromycetes</taxon>
        <taxon>OSLEUM clade</taxon>
        <taxon>Lecanoromycetidae</taxon>
        <taxon>Lecanorales</taxon>
        <taxon>Lecanorineae</taxon>
        <taxon>Ramalinaceae</taxon>
        <taxon>Ramalina</taxon>
    </lineage>
</organism>
<dbReference type="InterPro" id="IPR050613">
    <property type="entry name" value="Sec_Metabolite_Reg"/>
</dbReference>
<keyword evidence="8" id="KW-1185">Reference proteome</keyword>
<dbReference type="Proteomes" id="UP001161017">
    <property type="component" value="Unassembled WGS sequence"/>
</dbReference>
<comment type="caution">
    <text evidence="7">The sequence shown here is derived from an EMBL/GenBank/DDBJ whole genome shotgun (WGS) entry which is preliminary data.</text>
</comment>
<dbReference type="Gene3D" id="4.10.240.10">
    <property type="entry name" value="Zn(2)-C6 fungal-type DNA-binding domain"/>
    <property type="match status" value="1"/>
</dbReference>
<name>A0AA43TT17_9LECA</name>
<feature type="domain" description="Zn(2)-C6 fungal-type" evidence="6">
    <location>
        <begin position="37"/>
        <end position="66"/>
    </location>
</feature>
<evidence type="ECO:0000256" key="1">
    <source>
        <dbReference type="ARBA" id="ARBA00004123"/>
    </source>
</evidence>
<dbReference type="GO" id="GO:0000981">
    <property type="term" value="F:DNA-binding transcription factor activity, RNA polymerase II-specific"/>
    <property type="evidence" value="ECO:0007669"/>
    <property type="project" value="InterPro"/>
</dbReference>
<feature type="compositionally biased region" description="Basic and acidic residues" evidence="5">
    <location>
        <begin position="11"/>
        <end position="20"/>
    </location>
</feature>
<accession>A0AA43TT17</accession>
<dbReference type="AlphaFoldDB" id="A0AA43TT17"/>
<sequence>MFPIAPAPAKPDTHHHEASKRTSGLENGVSKHHEHRSCLACHTRKVRCDKKNPCGVCVKRGTECVFPSGKKPRKRRKDANAELSARINNLEDLISSLGVQHDEGHEGDTDDSEPDRAVSTVAGDTSHISDSREEITKFQAERHDSIEEGFGRLSIRDGKSRYVSNQLWARMGEEVAEMRSFLDAPSSDNEEDQDNTPSPLHPGSDQSMTFQAIVDQSFLFGHTQPALDLAGAGPSTSQACILWDTYKENVDPLVKIVHRPSIERIFLKASGMPHNVSKAEAALLYSIYLTALITVEPIQCEALFGTSKSFMTSHYRALTEKAMAKASFLTSSSLLVLQAFVMYLVCLRQQDDMKLTCTLTGLATNIARGMGLHRDGTHFAIGPFETEMRRRVWWNLLVLETRSSEDSGIESSFLDQSFDTSLPSNLNDNDIFPDMTEKPKVREGCAEMTVSLLRFEMVAALRRLDHLGSGEDSGRSPRELIEEKDRIIEECHQKLERTYLQHMDPKIPINWVSSTIARVVLGKLWIKVHHPFSLPKDQADIASDSRRKLFIASIESLESLHLLTHSEHAAKWIWIYRSYMQWQAMIFVLLELCNSPPAADAKRAWAAIDNAYDDQKCEASKNHTKDQSMMWAAMDRLLKRAQATRQQPSQLSISDSVDATAPELSESMMGIQAPDPAATQPESLDVTTSMTQPYSLGFETTKSDPGVGNFPFNQYFTPEWSPNDYGDVWANERNFSNDLQALNWAGWDSGPKDFSMEDASLSQPGFW</sequence>
<dbReference type="GO" id="GO:0005634">
    <property type="term" value="C:nucleus"/>
    <property type="evidence" value="ECO:0007669"/>
    <property type="project" value="UniProtKB-SubCell"/>
</dbReference>
<dbReference type="Pfam" id="PF04082">
    <property type="entry name" value="Fungal_trans"/>
    <property type="match status" value="1"/>
</dbReference>
<dbReference type="SUPFAM" id="SSF57701">
    <property type="entry name" value="Zn2/Cys6 DNA-binding domain"/>
    <property type="match status" value="1"/>
</dbReference>
<keyword evidence="3" id="KW-0539">Nucleus</keyword>
<feature type="region of interest" description="Disordered" evidence="5">
    <location>
        <begin position="1"/>
        <end position="32"/>
    </location>
</feature>
<dbReference type="CDD" id="cd12148">
    <property type="entry name" value="fungal_TF_MHR"/>
    <property type="match status" value="1"/>
</dbReference>
<feature type="region of interest" description="Disordered" evidence="5">
    <location>
        <begin position="184"/>
        <end position="206"/>
    </location>
</feature>
<gene>
    <name evidence="7" type="ORF">OHK93_005934</name>
</gene>
<evidence type="ECO:0000259" key="6">
    <source>
        <dbReference type="PROSITE" id="PS50048"/>
    </source>
</evidence>
<dbReference type="InterPro" id="IPR001138">
    <property type="entry name" value="Zn2Cys6_DnaBD"/>
</dbReference>
<dbReference type="EMBL" id="JAPUFD010000004">
    <property type="protein sequence ID" value="MDI1486674.1"/>
    <property type="molecule type" value="Genomic_DNA"/>
</dbReference>
<dbReference type="CDD" id="cd00067">
    <property type="entry name" value="GAL4"/>
    <property type="match status" value="1"/>
</dbReference>
<dbReference type="InterPro" id="IPR007219">
    <property type="entry name" value="XnlR_reg_dom"/>
</dbReference>
<protein>
    <recommendedName>
        <fullName evidence="6">Zn(2)-C6 fungal-type domain-containing protein</fullName>
    </recommendedName>
</protein>
<dbReference type="SMART" id="SM00066">
    <property type="entry name" value="GAL4"/>
    <property type="match status" value="1"/>
</dbReference>
<proteinExistence type="predicted"/>
<evidence type="ECO:0000256" key="5">
    <source>
        <dbReference type="SAM" id="MobiDB-lite"/>
    </source>
</evidence>
<evidence type="ECO:0000313" key="7">
    <source>
        <dbReference type="EMBL" id="MDI1486674.1"/>
    </source>
</evidence>
<evidence type="ECO:0000256" key="4">
    <source>
        <dbReference type="SAM" id="Coils"/>
    </source>
</evidence>
<keyword evidence="4" id="KW-0175">Coiled coil</keyword>
<dbReference type="GO" id="GO:0003677">
    <property type="term" value="F:DNA binding"/>
    <property type="evidence" value="ECO:0007669"/>
    <property type="project" value="InterPro"/>
</dbReference>
<keyword evidence="2" id="KW-0479">Metal-binding</keyword>
<dbReference type="GO" id="GO:0006351">
    <property type="term" value="P:DNA-templated transcription"/>
    <property type="evidence" value="ECO:0007669"/>
    <property type="project" value="InterPro"/>
</dbReference>
<dbReference type="SMART" id="SM00906">
    <property type="entry name" value="Fungal_trans"/>
    <property type="match status" value="1"/>
</dbReference>
<dbReference type="InterPro" id="IPR036864">
    <property type="entry name" value="Zn2-C6_fun-type_DNA-bd_sf"/>
</dbReference>
<dbReference type="GO" id="GO:0008270">
    <property type="term" value="F:zinc ion binding"/>
    <property type="evidence" value="ECO:0007669"/>
    <property type="project" value="InterPro"/>
</dbReference>
<dbReference type="PROSITE" id="PS00463">
    <property type="entry name" value="ZN2_CY6_FUNGAL_1"/>
    <property type="match status" value="1"/>
</dbReference>
<dbReference type="Pfam" id="PF00172">
    <property type="entry name" value="Zn_clus"/>
    <property type="match status" value="1"/>
</dbReference>
<feature type="coiled-coil region" evidence="4">
    <location>
        <begin position="73"/>
        <end position="100"/>
    </location>
</feature>
<feature type="region of interest" description="Disordered" evidence="5">
    <location>
        <begin position="100"/>
        <end position="128"/>
    </location>
</feature>
<dbReference type="PROSITE" id="PS50048">
    <property type="entry name" value="ZN2_CY6_FUNGAL_2"/>
    <property type="match status" value="1"/>
</dbReference>
<dbReference type="PANTHER" id="PTHR31001:SF50">
    <property type="entry name" value="ZN(II)2CYS6 TRANSCRIPTION FACTOR (EUROFUNG)"/>
    <property type="match status" value="1"/>
</dbReference>
<reference evidence="7" key="1">
    <citation type="journal article" date="2023" name="Genome Biol. Evol.">
        <title>First Whole Genome Sequence and Flow Cytometry Genome Size Data for the Lichen-Forming Fungus Ramalina farinacea (Ascomycota).</title>
        <authorList>
            <person name="Llewellyn T."/>
            <person name="Mian S."/>
            <person name="Hill R."/>
            <person name="Leitch I.J."/>
            <person name="Gaya E."/>
        </authorList>
    </citation>
    <scope>NUCLEOTIDE SEQUENCE</scope>
    <source>
        <strain evidence="7">LIQ254RAFAR</strain>
    </source>
</reference>
<evidence type="ECO:0000256" key="2">
    <source>
        <dbReference type="ARBA" id="ARBA00022723"/>
    </source>
</evidence>
<evidence type="ECO:0000313" key="8">
    <source>
        <dbReference type="Proteomes" id="UP001161017"/>
    </source>
</evidence>
<evidence type="ECO:0000256" key="3">
    <source>
        <dbReference type="ARBA" id="ARBA00023242"/>
    </source>
</evidence>
<comment type="subcellular location">
    <subcellularLocation>
        <location evidence="1">Nucleus</location>
    </subcellularLocation>
</comment>